<dbReference type="InterPro" id="IPR007235">
    <property type="entry name" value="Glyco_trans_28_C"/>
</dbReference>
<dbReference type="AlphaFoldDB" id="A0A2N3INB6"/>
<proteinExistence type="predicted"/>
<dbReference type="NCBIfam" id="TIGR03590">
    <property type="entry name" value="PseG"/>
    <property type="match status" value="1"/>
</dbReference>
<feature type="domain" description="Glycosyl transferase family 28 C-terminal" evidence="3">
    <location>
        <begin position="209"/>
        <end position="307"/>
    </location>
</feature>
<evidence type="ECO:0000313" key="4">
    <source>
        <dbReference type="EMBL" id="PKQ72358.1"/>
    </source>
</evidence>
<keyword evidence="4" id="KW-0378">Hydrolase</keyword>
<dbReference type="SUPFAM" id="SSF53756">
    <property type="entry name" value="UDP-Glycosyltransferase/glycogen phosphorylase"/>
    <property type="match status" value="1"/>
</dbReference>
<dbReference type="GO" id="GO:0016787">
    <property type="term" value="F:hydrolase activity"/>
    <property type="evidence" value="ECO:0007669"/>
    <property type="project" value="UniProtKB-KW"/>
</dbReference>
<dbReference type="GO" id="GO:0016758">
    <property type="term" value="F:hexosyltransferase activity"/>
    <property type="evidence" value="ECO:0007669"/>
    <property type="project" value="InterPro"/>
</dbReference>
<sequence length="418" mass="46877">MVFKVAFRLDAGAEIGLGHLMRCLAIADRLKTAGAECHFLCHQLPTHLLPLLQSHQHHTLCALDDAGPLPTLHPEWLVCDHYQIDRQIEQTLAMHCGQLLVIDDLADRPHHSQLLLDQGPLRSAADYQPLTPAGCRLLLGTDYALLRPAYRQLARQEVSRWQRGLICFGGADPARACLTTLNTLARLPWAHTIRWTLVAGSANPFWPELQQRVAELPDLQLTLLRQSDQMAQLMQQNDFAIGAAGGMTWERACVGLPTLAVPIVDNQQFNDEVIARVQLAERLTLSELAEPTRLMLALQRLERQADDYRRRGQGQVDGLGLDRLTAWLLPQSDYQLIPDGQQWQLLHEHKPLLTLALSGQQLLWQAQQLIAPEVWQALAHCLLDVFSHFPLYLAAPPQIAPPPPWQQALQGWRLGTGT</sequence>
<dbReference type="InterPro" id="IPR020023">
    <property type="entry name" value="PseG"/>
</dbReference>
<dbReference type="Gene3D" id="3.40.50.11190">
    <property type="match status" value="1"/>
</dbReference>
<dbReference type="EMBL" id="NQMM01000060">
    <property type="protein sequence ID" value="PKQ72358.1"/>
    <property type="molecule type" value="Genomic_DNA"/>
</dbReference>
<dbReference type="Proteomes" id="UP000233467">
    <property type="component" value="Unassembled WGS sequence"/>
</dbReference>
<name>A0A2N3INB6_AERSO</name>
<feature type="binding site" evidence="2">
    <location>
        <position position="147"/>
    </location>
    <ligand>
        <name>substrate</name>
    </ligand>
</feature>
<evidence type="ECO:0000256" key="1">
    <source>
        <dbReference type="PIRSR" id="PIRSR620023-1"/>
    </source>
</evidence>
<keyword evidence="5" id="KW-1185">Reference proteome</keyword>
<gene>
    <name evidence="4" type="primary">pseG</name>
    <name evidence="4" type="ORF">CJP16_21495</name>
</gene>
<protein>
    <submittedName>
        <fullName evidence="4">UDP-2,4-diacetamido-2,4, 6-trideoxy-beta-L-altropyranose hydrolase</fullName>
    </submittedName>
</protein>
<organism evidence="4 5">
    <name type="scientific">Aeromonas sobria</name>
    <dbReference type="NCBI Taxonomy" id="646"/>
    <lineage>
        <taxon>Bacteria</taxon>
        <taxon>Pseudomonadati</taxon>
        <taxon>Pseudomonadota</taxon>
        <taxon>Gammaproteobacteria</taxon>
        <taxon>Aeromonadales</taxon>
        <taxon>Aeromonadaceae</taxon>
        <taxon>Aeromonas</taxon>
    </lineage>
</organism>
<evidence type="ECO:0000259" key="3">
    <source>
        <dbReference type="Pfam" id="PF04101"/>
    </source>
</evidence>
<dbReference type="RefSeq" id="WP_101326530.1">
    <property type="nucleotide sequence ID" value="NZ_NQMM01000060.1"/>
</dbReference>
<feature type="active site" description="Proton acceptor" evidence="1">
    <location>
        <position position="19"/>
    </location>
</feature>
<feature type="binding site" evidence="2">
    <location>
        <position position="250"/>
    </location>
    <ligand>
        <name>substrate</name>
    </ligand>
</feature>
<comment type="caution">
    <text evidence="4">The sequence shown here is derived from an EMBL/GenBank/DDBJ whole genome shotgun (WGS) entry which is preliminary data.</text>
</comment>
<evidence type="ECO:0000256" key="2">
    <source>
        <dbReference type="PIRSR" id="PIRSR620023-2"/>
    </source>
</evidence>
<evidence type="ECO:0000313" key="5">
    <source>
        <dbReference type="Proteomes" id="UP000233467"/>
    </source>
</evidence>
<dbReference type="Gene3D" id="3.40.50.2000">
    <property type="entry name" value="Glycogen Phosphorylase B"/>
    <property type="match status" value="1"/>
</dbReference>
<accession>A0A2N3INB6</accession>
<dbReference type="Pfam" id="PF04101">
    <property type="entry name" value="Glyco_tran_28_C"/>
    <property type="match status" value="1"/>
</dbReference>
<reference evidence="4 5" key="1">
    <citation type="journal article" date="2017" name="Front. Microbiol.">
        <title>Strong Genomic and Phenotypic Heterogeneity in the Aeromonas sobria Species Complex.</title>
        <authorList>
            <person name="Gauthier J."/>
            <person name="Vincent A.T."/>
            <person name="Charette S.J."/>
            <person name="Derome N."/>
        </authorList>
    </citation>
    <scope>NUCLEOTIDE SEQUENCE [LARGE SCALE GENOMIC DNA]</scope>
    <source>
        <strain evidence="4 5">TM18</strain>
    </source>
</reference>